<feature type="domain" description="DNA endonuclease activator Ctp1 C-terminal" evidence="6">
    <location>
        <begin position="748"/>
        <end position="780"/>
    </location>
</feature>
<accession>A0A1Y2I168</accession>
<comment type="caution">
    <text evidence="7">The sequence shown here is derived from an EMBL/GenBank/DDBJ whole genome shotgun (WGS) entry which is preliminary data.</text>
</comment>
<dbReference type="OrthoDB" id="5801062at2759"/>
<dbReference type="InterPro" id="IPR033316">
    <property type="entry name" value="RBBP8-like"/>
</dbReference>
<feature type="compositionally biased region" description="Pro residues" evidence="5">
    <location>
        <begin position="438"/>
        <end position="449"/>
    </location>
</feature>
<feature type="non-terminal residue" evidence="7">
    <location>
        <position position="894"/>
    </location>
</feature>
<comment type="subcellular location">
    <subcellularLocation>
        <location evidence="1">Nucleus</location>
    </subcellularLocation>
</comment>
<keyword evidence="8" id="KW-1185">Reference proteome</keyword>
<dbReference type="STRING" id="765915.A0A1Y2I168"/>
<feature type="region of interest" description="Disordered" evidence="5">
    <location>
        <begin position="594"/>
        <end position="715"/>
    </location>
</feature>
<feature type="compositionally biased region" description="Pro residues" evidence="5">
    <location>
        <begin position="66"/>
        <end position="89"/>
    </location>
</feature>
<gene>
    <name evidence="7" type="ORF">BCR44DRAFT_66486</name>
</gene>
<keyword evidence="2" id="KW-0227">DNA damage</keyword>
<feature type="compositionally biased region" description="Low complexity" evidence="5">
    <location>
        <begin position="54"/>
        <end position="65"/>
    </location>
</feature>
<dbReference type="AlphaFoldDB" id="A0A1Y2I168"/>
<keyword evidence="4" id="KW-0175">Coiled coil</keyword>
<dbReference type="GO" id="GO:0010792">
    <property type="term" value="P:DNA double-strand break processing involved in repair via single-strand annealing"/>
    <property type="evidence" value="ECO:0007669"/>
    <property type="project" value="TreeGrafter"/>
</dbReference>
<name>A0A1Y2I168_9FUNG</name>
<evidence type="ECO:0000256" key="5">
    <source>
        <dbReference type="SAM" id="MobiDB-lite"/>
    </source>
</evidence>
<keyword evidence="3" id="KW-0539">Nucleus</keyword>
<feature type="compositionally biased region" description="Basic and acidic residues" evidence="5">
    <location>
        <begin position="782"/>
        <end position="798"/>
    </location>
</feature>
<evidence type="ECO:0000256" key="3">
    <source>
        <dbReference type="ARBA" id="ARBA00023242"/>
    </source>
</evidence>
<feature type="coiled-coil region" evidence="4">
    <location>
        <begin position="287"/>
        <end position="328"/>
    </location>
</feature>
<feature type="domain" description="DNA endonuclease activator Ctp1 C-terminal" evidence="6">
    <location>
        <begin position="711"/>
        <end position="740"/>
    </location>
</feature>
<feature type="compositionally biased region" description="Low complexity" evidence="5">
    <location>
        <begin position="693"/>
        <end position="709"/>
    </location>
</feature>
<feature type="region of interest" description="Disordered" evidence="5">
    <location>
        <begin position="762"/>
        <end position="850"/>
    </location>
</feature>
<dbReference type="PANTHER" id="PTHR15107">
    <property type="entry name" value="RETINOBLASTOMA BINDING PROTEIN 8"/>
    <property type="match status" value="1"/>
</dbReference>
<protein>
    <recommendedName>
        <fullName evidence="6">DNA endonuclease activator Ctp1 C-terminal domain-containing protein</fullName>
    </recommendedName>
</protein>
<evidence type="ECO:0000313" key="7">
    <source>
        <dbReference type="EMBL" id="ORZ39954.1"/>
    </source>
</evidence>
<organism evidence="7 8">
    <name type="scientific">Catenaria anguillulae PL171</name>
    <dbReference type="NCBI Taxonomy" id="765915"/>
    <lineage>
        <taxon>Eukaryota</taxon>
        <taxon>Fungi</taxon>
        <taxon>Fungi incertae sedis</taxon>
        <taxon>Blastocladiomycota</taxon>
        <taxon>Blastocladiomycetes</taxon>
        <taxon>Blastocladiales</taxon>
        <taxon>Catenariaceae</taxon>
        <taxon>Catenaria</taxon>
    </lineage>
</organism>
<dbReference type="GO" id="GO:0003684">
    <property type="term" value="F:damaged DNA binding"/>
    <property type="evidence" value="ECO:0007669"/>
    <property type="project" value="TreeGrafter"/>
</dbReference>
<dbReference type="InterPro" id="IPR013882">
    <property type="entry name" value="Ctp1_C"/>
</dbReference>
<reference evidence="7 8" key="1">
    <citation type="submission" date="2016-07" db="EMBL/GenBank/DDBJ databases">
        <title>Pervasive Adenine N6-methylation of Active Genes in Fungi.</title>
        <authorList>
            <consortium name="DOE Joint Genome Institute"/>
            <person name="Mondo S.J."/>
            <person name="Dannebaum R.O."/>
            <person name="Kuo R.C."/>
            <person name="Labutti K."/>
            <person name="Haridas S."/>
            <person name="Kuo A."/>
            <person name="Salamov A."/>
            <person name="Ahrendt S.R."/>
            <person name="Lipzen A."/>
            <person name="Sullivan W."/>
            <person name="Andreopoulos W.B."/>
            <person name="Clum A."/>
            <person name="Lindquist E."/>
            <person name="Daum C."/>
            <person name="Ramamoorthy G.K."/>
            <person name="Gryganskyi A."/>
            <person name="Culley D."/>
            <person name="Magnuson J.K."/>
            <person name="James T.Y."/>
            <person name="O'Malley M.A."/>
            <person name="Stajich J.E."/>
            <person name="Spatafora J.W."/>
            <person name="Visel A."/>
            <person name="Grigoriev I.V."/>
        </authorList>
    </citation>
    <scope>NUCLEOTIDE SEQUENCE [LARGE SCALE GENOMIC DNA]</scope>
    <source>
        <strain evidence="7 8">PL171</strain>
    </source>
</reference>
<evidence type="ECO:0000256" key="2">
    <source>
        <dbReference type="ARBA" id="ARBA00022763"/>
    </source>
</evidence>
<feature type="compositionally biased region" description="Low complexity" evidence="5">
    <location>
        <begin position="366"/>
        <end position="385"/>
    </location>
</feature>
<dbReference type="Proteomes" id="UP000193411">
    <property type="component" value="Unassembled WGS sequence"/>
</dbReference>
<feature type="region of interest" description="Disordered" evidence="5">
    <location>
        <begin position="358"/>
        <end position="455"/>
    </location>
</feature>
<evidence type="ECO:0000313" key="8">
    <source>
        <dbReference type="Proteomes" id="UP000193411"/>
    </source>
</evidence>
<evidence type="ECO:0000259" key="6">
    <source>
        <dbReference type="Pfam" id="PF08573"/>
    </source>
</evidence>
<proteinExistence type="predicted"/>
<evidence type="ECO:0000256" key="4">
    <source>
        <dbReference type="SAM" id="Coils"/>
    </source>
</evidence>
<dbReference type="GO" id="GO:0005634">
    <property type="term" value="C:nucleus"/>
    <property type="evidence" value="ECO:0007669"/>
    <property type="project" value="UniProtKB-SubCell"/>
</dbReference>
<dbReference type="PANTHER" id="PTHR15107:SF0">
    <property type="entry name" value="DNA ENDONUCLEASE ACTIVATOR CTP1 C-TERMINAL DOMAIN-CONTAINING PROTEIN"/>
    <property type="match status" value="1"/>
</dbReference>
<dbReference type="Pfam" id="PF08573">
    <property type="entry name" value="SAE2"/>
    <property type="match status" value="2"/>
</dbReference>
<feature type="region of interest" description="Disordered" evidence="5">
    <location>
        <begin position="1"/>
        <end position="96"/>
    </location>
</feature>
<feature type="compositionally biased region" description="Pro residues" evidence="5">
    <location>
        <begin position="35"/>
        <end position="53"/>
    </location>
</feature>
<sequence>MDPYPRHGASSPQRPGPVPAPHVLSDHLSASAAPVPLPQSPIPVPSAIPPLQPQQPQQQQQQQQQPLPPPTPTPIPQQPHPHWPAPPPDSAVTTLGPPAAAAATVPVANIANVDQRLTLYQISTTQLAAFFQQHLATANDLVALVASKNLELQAKDNQILHFQNQLAHQQQLAQAANSNVDARIQAAVTEALALASANPPSANPAAVVQEVSGCSSCALRQSHIASLLKELGDCKSSNTDLQAKCEKLRSEHKHMKTAAHKYRTRSLASEDKAKSSEAIRFTLVQQSAALEEANKNLAARLDAAEARARDLDDKLKAQETVNAELVDQLHAFAREAGLAVAIGIADKLVVDRAPVVDSANSGRGEQAAPQPQQPPAIAGVQQADPSIPPPTSTTCSNPDPTIDPPRPDLVIVDDSPMPNPAPLQPLTSSALPDFASAPPLPHSDPPAPPASSQTQDAIMHEIRSPAFDQPVQHDATNLAPPARPLSPIDVTSSPIISNLDYDDDVDMDVDPAALATSSDEMDVEAAATAYGSDDVDASRKLRQATLTQMQRDWVASKSAVGDSSPAKSKRRHEHMDAFPPGAAAAAVNDAEVVASAKQLSRETDTSMPESPSSAKKRRTGATLDPAPPVFVPVKIEYTSRGGPISPTTASRRVTIIDPIQRRSASPISRHPPAASTSPAPAPPKPRRGLTFGATSKSTSAAATPKQAPAVKYNPVVRSKEARKSMHGTDCPCCKPFFTAAYPDPEVAAQRIQQVSRHRSMHQVSSTPDGFWDIGFPETQEEERERRERKEREEREIQVRRRARPNQGAGNSMNDAENQKAGEGPAMSEDGESEVGLGAPPPGAVPEHLRRPHPCLRAQCRVDQRRARLLSTAQEPRHRRQSLRSMLRAREHIYF</sequence>
<evidence type="ECO:0000256" key="1">
    <source>
        <dbReference type="ARBA" id="ARBA00004123"/>
    </source>
</evidence>
<dbReference type="EMBL" id="MCFL01000004">
    <property type="protein sequence ID" value="ORZ39954.1"/>
    <property type="molecule type" value="Genomic_DNA"/>
</dbReference>